<dbReference type="SMART" id="SM00422">
    <property type="entry name" value="HTH_MERR"/>
    <property type="match status" value="1"/>
</dbReference>
<accession>A0A239A496</accession>
<dbReference type="PANTHER" id="PTHR30204">
    <property type="entry name" value="REDOX-CYCLING DRUG-SENSING TRANSCRIPTIONAL ACTIVATOR SOXR"/>
    <property type="match status" value="1"/>
</dbReference>
<keyword evidence="4" id="KW-1185">Reference proteome</keyword>
<reference evidence="3 4" key="1">
    <citation type="submission" date="2017-06" db="EMBL/GenBank/DDBJ databases">
        <authorList>
            <person name="Kim H.J."/>
            <person name="Triplett B.A."/>
        </authorList>
    </citation>
    <scope>NUCLEOTIDE SEQUENCE [LARGE SCALE GENOMIC DNA]</scope>
    <source>
        <strain evidence="3 4">DSM 45207</strain>
    </source>
</reference>
<evidence type="ECO:0000259" key="2">
    <source>
        <dbReference type="PROSITE" id="PS50937"/>
    </source>
</evidence>
<evidence type="ECO:0000256" key="1">
    <source>
        <dbReference type="ARBA" id="ARBA00023125"/>
    </source>
</evidence>
<dbReference type="PROSITE" id="PS50937">
    <property type="entry name" value="HTH_MERR_2"/>
    <property type="match status" value="1"/>
</dbReference>
<proteinExistence type="predicted"/>
<dbReference type="PANTHER" id="PTHR30204:SF93">
    <property type="entry name" value="HTH MERR-TYPE DOMAIN-CONTAINING PROTEIN"/>
    <property type="match status" value="1"/>
</dbReference>
<dbReference type="RefSeq" id="WP_089303282.1">
    <property type="nucleotide sequence ID" value="NZ_FZNW01000029.1"/>
</dbReference>
<dbReference type="Pfam" id="PF13411">
    <property type="entry name" value="MerR_1"/>
    <property type="match status" value="1"/>
</dbReference>
<evidence type="ECO:0000313" key="4">
    <source>
        <dbReference type="Proteomes" id="UP000198348"/>
    </source>
</evidence>
<dbReference type="InterPro" id="IPR009061">
    <property type="entry name" value="DNA-bd_dom_put_sf"/>
</dbReference>
<dbReference type="AlphaFoldDB" id="A0A239A496"/>
<protein>
    <submittedName>
        <fullName evidence="3">MerR HTH family regulatory protein</fullName>
    </submittedName>
</protein>
<dbReference type="OrthoDB" id="3387956at2"/>
<dbReference type="GO" id="GO:0003677">
    <property type="term" value="F:DNA binding"/>
    <property type="evidence" value="ECO:0007669"/>
    <property type="project" value="UniProtKB-KW"/>
</dbReference>
<gene>
    <name evidence="3" type="ORF">SAMN06265360_12929</name>
</gene>
<dbReference type="InterPro" id="IPR000551">
    <property type="entry name" value="MerR-type_HTH_dom"/>
</dbReference>
<dbReference type="InterPro" id="IPR047057">
    <property type="entry name" value="MerR_fam"/>
</dbReference>
<evidence type="ECO:0000313" key="3">
    <source>
        <dbReference type="EMBL" id="SNR89733.1"/>
    </source>
</evidence>
<feature type="domain" description="HTH merR-type" evidence="2">
    <location>
        <begin position="13"/>
        <end position="81"/>
    </location>
</feature>
<dbReference type="Proteomes" id="UP000198348">
    <property type="component" value="Unassembled WGS sequence"/>
</dbReference>
<dbReference type="GO" id="GO:0003700">
    <property type="term" value="F:DNA-binding transcription factor activity"/>
    <property type="evidence" value="ECO:0007669"/>
    <property type="project" value="InterPro"/>
</dbReference>
<dbReference type="EMBL" id="FZNW01000029">
    <property type="protein sequence ID" value="SNR89733.1"/>
    <property type="molecule type" value="Genomic_DNA"/>
</dbReference>
<dbReference type="Gene3D" id="1.10.1660.10">
    <property type="match status" value="1"/>
</dbReference>
<name>A0A239A496_9PSEU</name>
<organism evidence="3 4">
    <name type="scientific">Haloechinothrix alba</name>
    <dbReference type="NCBI Taxonomy" id="664784"/>
    <lineage>
        <taxon>Bacteria</taxon>
        <taxon>Bacillati</taxon>
        <taxon>Actinomycetota</taxon>
        <taxon>Actinomycetes</taxon>
        <taxon>Pseudonocardiales</taxon>
        <taxon>Pseudonocardiaceae</taxon>
        <taxon>Haloechinothrix</taxon>
    </lineage>
</organism>
<keyword evidence="1" id="KW-0238">DNA-binding</keyword>
<dbReference type="SUPFAM" id="SSF46955">
    <property type="entry name" value="Putative DNA-binding domain"/>
    <property type="match status" value="1"/>
</dbReference>
<sequence>MSVSKLDDEHYPAFTTGQAAELLGVEQPFLRSLDAAGVVSPERSEGGHRRYSRHQLNQAGRMRVLFDEGHNLISAQRILELENELTAAYEEIGALRARLGEDDSGDAPR</sequence>